<protein>
    <recommendedName>
        <fullName evidence="4">GH10 domain-containing protein</fullName>
    </recommendedName>
</protein>
<evidence type="ECO:0000256" key="2">
    <source>
        <dbReference type="ARBA" id="ARBA00023277"/>
    </source>
</evidence>
<name>A0A8T1QE04_CARIL</name>
<sequence>MKTFPETCILWLSGILLFSGNSIINAFAYDYTATTECLGEPQRAQYGGGIIVNPDFNHSLEAGWSTAIGRGNIEERILEAGNRFIVVHNRTNQLDSLFQKVQLEEGNLYSFSAWVQLSEGRETVAVFFKITDGDLVRGGSVIADHGCWSLLKGGIVANFSSPVEILFRVNYFSFFCLSTVFLLFWMQKIEQASVSLQQFTKTQWRSHQDNTIDKIRKSKVRFQVTDANNTAMRGAIVSIKQEQSDFPFGCGMNHYILTSTDYQNWFASRFKVTTFTNEMKWYSTEKRQGHENYTVSDAMVKFAKRNGISIRGHNIFWDDPKYQPEWVNSISPEDLRKAAQKRLKSVVSRYRGQLIAWDVVNENLHFSFFEDKLGDQNASAEYFSEAYQLDPTPIMFMNEYNTIEYCRDEKSSVANYLKKLQEILQYPGNEGISAGIGLQGRFGSGQPNLAYMRSSLDILGSTGLPIWLTEVDVGKDPDQAQHLEEILREGYSHPAVQGIVMFAGPELAGFKNMPLADINFNNTPAGDVVDKLLGEWESEILEIKADDRGFVDALLSHGDYSVTVQHPEANSSTTLSFRMTKDIPQTTIDVQIHA</sequence>
<dbReference type="InterPro" id="IPR044846">
    <property type="entry name" value="GH10"/>
</dbReference>
<dbReference type="PANTHER" id="PTHR31490">
    <property type="entry name" value="GLYCOSYL HYDROLASE"/>
    <property type="match status" value="1"/>
</dbReference>
<evidence type="ECO:0000313" key="6">
    <source>
        <dbReference type="Proteomes" id="UP000811609"/>
    </source>
</evidence>
<organism evidence="5 6">
    <name type="scientific">Carya illinoinensis</name>
    <name type="common">Pecan</name>
    <dbReference type="NCBI Taxonomy" id="32201"/>
    <lineage>
        <taxon>Eukaryota</taxon>
        <taxon>Viridiplantae</taxon>
        <taxon>Streptophyta</taxon>
        <taxon>Embryophyta</taxon>
        <taxon>Tracheophyta</taxon>
        <taxon>Spermatophyta</taxon>
        <taxon>Magnoliopsida</taxon>
        <taxon>eudicotyledons</taxon>
        <taxon>Gunneridae</taxon>
        <taxon>Pentapetalae</taxon>
        <taxon>rosids</taxon>
        <taxon>fabids</taxon>
        <taxon>Fagales</taxon>
        <taxon>Juglandaceae</taxon>
        <taxon>Carya</taxon>
    </lineage>
</organism>
<keyword evidence="3" id="KW-0624">Polysaccharide degradation</keyword>
<evidence type="ECO:0000256" key="3">
    <source>
        <dbReference type="ARBA" id="ARBA00023326"/>
    </source>
</evidence>
<dbReference type="GO" id="GO:0004553">
    <property type="term" value="F:hydrolase activity, hydrolyzing O-glycosyl compounds"/>
    <property type="evidence" value="ECO:0007669"/>
    <property type="project" value="InterPro"/>
</dbReference>
<evidence type="ECO:0000256" key="1">
    <source>
        <dbReference type="ARBA" id="ARBA00022801"/>
    </source>
</evidence>
<dbReference type="SMART" id="SM00633">
    <property type="entry name" value="Glyco_10"/>
    <property type="match status" value="1"/>
</dbReference>
<dbReference type="InterPro" id="IPR001000">
    <property type="entry name" value="GH10_dom"/>
</dbReference>
<accession>A0A8T1QE04</accession>
<evidence type="ECO:0000313" key="5">
    <source>
        <dbReference type="EMBL" id="KAG6652611.1"/>
    </source>
</evidence>
<keyword evidence="6" id="KW-1185">Reference proteome</keyword>
<dbReference type="PROSITE" id="PS51760">
    <property type="entry name" value="GH10_2"/>
    <property type="match status" value="1"/>
</dbReference>
<dbReference type="Pfam" id="PF00331">
    <property type="entry name" value="Glyco_hydro_10"/>
    <property type="match status" value="1"/>
</dbReference>
<keyword evidence="1" id="KW-0378">Hydrolase</keyword>
<proteinExistence type="predicted"/>
<dbReference type="AlphaFoldDB" id="A0A8T1QE04"/>
<keyword evidence="2" id="KW-0119">Carbohydrate metabolism</keyword>
<dbReference type="Proteomes" id="UP000811609">
    <property type="component" value="Chromosome 5"/>
</dbReference>
<dbReference type="PANTHER" id="PTHR31490:SF52">
    <property type="entry name" value="ENDO-1,4-BETA-XYLANASE 5-RELATED"/>
    <property type="match status" value="1"/>
</dbReference>
<dbReference type="EMBL" id="CM031813">
    <property type="protein sequence ID" value="KAG6652611.1"/>
    <property type="molecule type" value="Genomic_DNA"/>
</dbReference>
<feature type="domain" description="GH10" evidence="4">
    <location>
        <begin position="233"/>
        <end position="532"/>
    </location>
</feature>
<gene>
    <name evidence="5" type="ORF">CIPAW_05G018200</name>
</gene>
<reference evidence="5" key="1">
    <citation type="submission" date="2020-12" db="EMBL/GenBank/DDBJ databases">
        <title>WGS assembly of Carya illinoinensis cv. Pawnee.</title>
        <authorList>
            <person name="Platts A."/>
            <person name="Shu S."/>
            <person name="Wright S."/>
            <person name="Barry K."/>
            <person name="Edger P."/>
            <person name="Pires J.C."/>
            <person name="Schmutz J."/>
        </authorList>
    </citation>
    <scope>NUCLEOTIDE SEQUENCE</scope>
    <source>
        <tissue evidence="5">Leaf</tissue>
    </source>
</reference>
<evidence type="ECO:0000259" key="4">
    <source>
        <dbReference type="PROSITE" id="PS51760"/>
    </source>
</evidence>
<comment type="caution">
    <text evidence="5">The sequence shown here is derived from an EMBL/GenBank/DDBJ whole genome shotgun (WGS) entry which is preliminary data.</text>
</comment>
<dbReference type="GO" id="GO:0000272">
    <property type="term" value="P:polysaccharide catabolic process"/>
    <property type="evidence" value="ECO:0007669"/>
    <property type="project" value="UniProtKB-KW"/>
</dbReference>